<organism evidence="2 4">
    <name type="scientific">Sphingomonas koreensis</name>
    <dbReference type="NCBI Taxonomy" id="93064"/>
    <lineage>
        <taxon>Bacteria</taxon>
        <taxon>Pseudomonadati</taxon>
        <taxon>Pseudomonadota</taxon>
        <taxon>Alphaproteobacteria</taxon>
        <taxon>Sphingomonadales</taxon>
        <taxon>Sphingomonadaceae</taxon>
        <taxon>Sphingomonas</taxon>
    </lineage>
</organism>
<keyword evidence="1" id="KW-1133">Transmembrane helix</keyword>
<dbReference type="EMBL" id="QQWO01000010">
    <property type="protein sequence ID" value="RSV02149.1"/>
    <property type="molecule type" value="Genomic_DNA"/>
</dbReference>
<evidence type="ECO:0000256" key="1">
    <source>
        <dbReference type="SAM" id="Phobius"/>
    </source>
</evidence>
<name>A0A1L6JED7_9SPHN</name>
<keyword evidence="4" id="KW-1185">Reference proteome</keyword>
<dbReference type="STRING" id="93064.BRX40_19400"/>
<evidence type="ECO:0000313" key="3">
    <source>
        <dbReference type="EMBL" id="RSV02149.1"/>
    </source>
</evidence>
<dbReference type="Proteomes" id="UP000286681">
    <property type="component" value="Unassembled WGS sequence"/>
</dbReference>
<evidence type="ECO:0000313" key="2">
    <source>
        <dbReference type="EMBL" id="APR54292.1"/>
    </source>
</evidence>
<protein>
    <submittedName>
        <fullName evidence="2">Uncharacterized protein</fullName>
    </submittedName>
</protein>
<sequence>MALSGVAHASAAQSLSLKNVPARAASVDSKSNKQLGPVNPLFIVLGIVAIVGVLEITGAINIFGDDTPDSP</sequence>
<dbReference type="AlphaFoldDB" id="A0A1L6JED7"/>
<dbReference type="Proteomes" id="UP000185161">
    <property type="component" value="Chromosome"/>
</dbReference>
<evidence type="ECO:0000313" key="5">
    <source>
        <dbReference type="Proteomes" id="UP000286681"/>
    </source>
</evidence>
<accession>A0A1L6JED7</accession>
<dbReference type="KEGG" id="skr:BRX40_19400"/>
<feature type="transmembrane region" description="Helical" evidence="1">
    <location>
        <begin position="40"/>
        <end position="63"/>
    </location>
</feature>
<dbReference type="EMBL" id="CP018820">
    <property type="protein sequence ID" value="APR54292.1"/>
    <property type="molecule type" value="Genomic_DNA"/>
</dbReference>
<evidence type="ECO:0000313" key="4">
    <source>
        <dbReference type="Proteomes" id="UP000185161"/>
    </source>
</evidence>
<proteinExistence type="predicted"/>
<gene>
    <name evidence="2" type="ORF">BRX40_19400</name>
    <name evidence="3" type="ORF">CA257_13260</name>
</gene>
<reference evidence="4" key="2">
    <citation type="submission" date="2016-12" db="EMBL/GenBank/DDBJ databases">
        <title>Whole genome sequencing of Sphingomonas sp. ABOJV.</title>
        <authorList>
            <person name="Conlan S."/>
            <person name="Thomas P.J."/>
            <person name="Mullikin J."/>
            <person name="Palmore T.N."/>
            <person name="Frank K.M."/>
            <person name="Segre J.A."/>
        </authorList>
    </citation>
    <scope>NUCLEOTIDE SEQUENCE [LARGE SCALE GENOMIC DNA]</scope>
    <source>
        <strain evidence="4">ABOJV</strain>
    </source>
</reference>
<keyword evidence="1" id="KW-0812">Transmembrane</keyword>
<keyword evidence="1" id="KW-0472">Membrane</keyword>
<reference evidence="3 5" key="3">
    <citation type="submission" date="2018-07" db="EMBL/GenBank/DDBJ databases">
        <title>Genomic and Epidemiologic Investigation of an Indolent Hospital Outbreak.</title>
        <authorList>
            <person name="Johnson R.C."/>
            <person name="Deming C."/>
            <person name="Conlan S."/>
            <person name="Zellmer C.J."/>
            <person name="Michelin A.V."/>
            <person name="Lee-Lin S."/>
            <person name="Thomas P.J."/>
            <person name="Park M."/>
            <person name="Weingarten R.A."/>
            <person name="Less J."/>
            <person name="Dekker J.P."/>
            <person name="Frank K.M."/>
            <person name="Musser K.A."/>
            <person name="Mcquiston J.R."/>
            <person name="Henderson D.K."/>
            <person name="Lau A.F."/>
            <person name="Palmore T.N."/>
            <person name="Segre J.A."/>
        </authorList>
    </citation>
    <scope>NUCLEOTIDE SEQUENCE [LARGE SCALE GENOMIC DNA]</scope>
    <source>
        <strain evidence="3 5">SK-NIH.Env10_0317</strain>
    </source>
</reference>
<reference evidence="2" key="1">
    <citation type="submission" date="2016-12" db="EMBL/GenBank/DDBJ databases">
        <title>Whole genome sequencing of Sphingomonas koreensis.</title>
        <authorList>
            <person name="Conlan S."/>
            <person name="Thomas P.J."/>
            <person name="Mullikin J."/>
            <person name="Palmore T.N."/>
            <person name="Frank K.M."/>
            <person name="Segre J.A."/>
        </authorList>
    </citation>
    <scope>NUCLEOTIDE SEQUENCE</scope>
    <source>
        <strain evidence="2">ABOJV</strain>
    </source>
</reference>